<protein>
    <submittedName>
        <fullName evidence="1">Uncharacterized protein</fullName>
    </submittedName>
</protein>
<proteinExistence type="predicted"/>
<reference evidence="1 2" key="1">
    <citation type="submission" date="2020-08" db="EMBL/GenBank/DDBJ databases">
        <authorList>
            <person name="Liu C."/>
            <person name="Sun Q."/>
        </authorList>
    </citation>
    <scope>NUCLEOTIDE SEQUENCE [LARGE SCALE GENOMIC DNA]</scope>
    <source>
        <strain evidence="1 2">L34</strain>
    </source>
</reference>
<organism evidence="1 2">
    <name type="scientific">Holdemanella hominis</name>
    <dbReference type="NCBI Taxonomy" id="2764327"/>
    <lineage>
        <taxon>Bacteria</taxon>
        <taxon>Bacillati</taxon>
        <taxon>Bacillota</taxon>
        <taxon>Erysipelotrichia</taxon>
        <taxon>Erysipelotrichales</taxon>
        <taxon>Erysipelotrichaceae</taxon>
        <taxon>Holdemanella</taxon>
    </lineage>
</organism>
<name>A0ABR7KJB8_9FIRM</name>
<evidence type="ECO:0000313" key="2">
    <source>
        <dbReference type="Proteomes" id="UP000649075"/>
    </source>
</evidence>
<dbReference type="RefSeq" id="WP_186999395.1">
    <property type="nucleotide sequence ID" value="NZ_JACRWH010000039.1"/>
</dbReference>
<sequence length="49" mass="5852">MKEVFEVGLDIIKKIHETQFEKLEQTGHLMVQAFIMQSKNTREFSHEMN</sequence>
<keyword evidence="2" id="KW-1185">Reference proteome</keyword>
<dbReference type="EMBL" id="JACRWH010000039">
    <property type="protein sequence ID" value="MBC6012831.1"/>
    <property type="molecule type" value="Genomic_DNA"/>
</dbReference>
<dbReference type="Proteomes" id="UP000649075">
    <property type="component" value="Unassembled WGS sequence"/>
</dbReference>
<evidence type="ECO:0000313" key="1">
    <source>
        <dbReference type="EMBL" id="MBC6012831.1"/>
    </source>
</evidence>
<comment type="caution">
    <text evidence="1">The sequence shown here is derived from an EMBL/GenBank/DDBJ whole genome shotgun (WGS) entry which is preliminary data.</text>
</comment>
<accession>A0ABR7KJB8</accession>
<gene>
    <name evidence="1" type="ORF">H8911_08875</name>
</gene>